<evidence type="ECO:0000313" key="3">
    <source>
        <dbReference type="Proteomes" id="UP001162131"/>
    </source>
</evidence>
<dbReference type="AlphaFoldDB" id="A0AAU9KAV6"/>
<protein>
    <recommendedName>
        <fullName evidence="1">C2H2-type domain-containing protein</fullName>
    </recommendedName>
</protein>
<dbReference type="EMBL" id="CAJZBQ010000052">
    <property type="protein sequence ID" value="CAG9331059.1"/>
    <property type="molecule type" value="Genomic_DNA"/>
</dbReference>
<dbReference type="InterPro" id="IPR013087">
    <property type="entry name" value="Znf_C2H2_type"/>
</dbReference>
<reference evidence="2" key="1">
    <citation type="submission" date="2021-09" db="EMBL/GenBank/DDBJ databases">
        <authorList>
            <consortium name="AG Swart"/>
            <person name="Singh M."/>
            <person name="Singh A."/>
            <person name="Seah K."/>
            <person name="Emmerich C."/>
        </authorList>
    </citation>
    <scope>NUCLEOTIDE SEQUENCE</scope>
    <source>
        <strain evidence="2">ATCC30299</strain>
    </source>
</reference>
<gene>
    <name evidence="2" type="ORF">BSTOLATCC_MIC52465</name>
</gene>
<organism evidence="2 3">
    <name type="scientific">Blepharisma stoltei</name>
    <dbReference type="NCBI Taxonomy" id="1481888"/>
    <lineage>
        <taxon>Eukaryota</taxon>
        <taxon>Sar</taxon>
        <taxon>Alveolata</taxon>
        <taxon>Ciliophora</taxon>
        <taxon>Postciliodesmatophora</taxon>
        <taxon>Heterotrichea</taxon>
        <taxon>Heterotrichida</taxon>
        <taxon>Blepharismidae</taxon>
        <taxon>Blepharisma</taxon>
    </lineage>
</organism>
<name>A0AAU9KAV6_9CILI</name>
<dbReference type="PROSITE" id="PS00028">
    <property type="entry name" value="ZINC_FINGER_C2H2_1"/>
    <property type="match status" value="1"/>
</dbReference>
<sequence>MEDRVFRCYYELCNKVYKTKYTLARHINSEHLKIGTVNNKSTSIEREEADSIEARINETQHKQVDLFLLSRRIIDTPNVNLNFQTTQGTLPILPLVDNSRKVCPTEIKLPVMLHLLNSVG</sequence>
<keyword evidence="3" id="KW-1185">Reference proteome</keyword>
<dbReference type="Proteomes" id="UP001162131">
    <property type="component" value="Unassembled WGS sequence"/>
</dbReference>
<proteinExistence type="predicted"/>
<comment type="caution">
    <text evidence="2">The sequence shown here is derived from an EMBL/GenBank/DDBJ whole genome shotgun (WGS) entry which is preliminary data.</text>
</comment>
<accession>A0AAU9KAV6</accession>
<evidence type="ECO:0000313" key="2">
    <source>
        <dbReference type="EMBL" id="CAG9331059.1"/>
    </source>
</evidence>
<evidence type="ECO:0000259" key="1">
    <source>
        <dbReference type="PROSITE" id="PS00028"/>
    </source>
</evidence>
<feature type="domain" description="C2H2-type" evidence="1">
    <location>
        <begin position="8"/>
        <end position="31"/>
    </location>
</feature>